<accession>A0ABU3E1L6</accession>
<gene>
    <name evidence="3" type="ORF">RM549_08655</name>
</gene>
<feature type="signal peptide" evidence="1">
    <location>
        <begin position="1"/>
        <end position="22"/>
    </location>
</feature>
<dbReference type="RefSeq" id="WP_311683794.1">
    <property type="nucleotide sequence ID" value="NZ_JAVRHM010000008.1"/>
</dbReference>
<evidence type="ECO:0000259" key="2">
    <source>
        <dbReference type="Pfam" id="PF13648"/>
    </source>
</evidence>
<comment type="caution">
    <text evidence="3">The sequence shown here is derived from an EMBL/GenBank/DDBJ whole genome shotgun (WGS) entry which is preliminary data.</text>
</comment>
<evidence type="ECO:0000256" key="1">
    <source>
        <dbReference type="SAM" id="SignalP"/>
    </source>
</evidence>
<evidence type="ECO:0000313" key="3">
    <source>
        <dbReference type="EMBL" id="MDT0689853.1"/>
    </source>
</evidence>
<proteinExistence type="predicted"/>
<organism evidence="3 4">
    <name type="scientific">Autumnicola patrickiae</name>
    <dbReference type="NCBI Taxonomy" id="3075591"/>
    <lineage>
        <taxon>Bacteria</taxon>
        <taxon>Pseudomonadati</taxon>
        <taxon>Bacteroidota</taxon>
        <taxon>Flavobacteriia</taxon>
        <taxon>Flavobacteriales</taxon>
        <taxon>Flavobacteriaceae</taxon>
        <taxon>Autumnicola</taxon>
    </lineage>
</organism>
<feature type="domain" description="Lipocalin-like" evidence="2">
    <location>
        <begin position="43"/>
        <end position="128"/>
    </location>
</feature>
<dbReference type="Proteomes" id="UP001261624">
    <property type="component" value="Unassembled WGS sequence"/>
</dbReference>
<protein>
    <submittedName>
        <fullName evidence="3">Lipocalin family protein</fullName>
    </submittedName>
</protein>
<dbReference type="InterPro" id="IPR024311">
    <property type="entry name" value="Lipocalin-like"/>
</dbReference>
<sequence length="131" mass="15526">MKKLLFLSLFLSLVIIMLSCEKDDEVNERDLIGVQWIESYEENPSEEIEIYRSERFNAFPTSRYRQMFYFESNNVCEYSVLAPNDAHYTARGTWEYDEDTDILKIYNSGAEEIYEFEVVEVTNDVLTLKTN</sequence>
<dbReference type="PROSITE" id="PS51257">
    <property type="entry name" value="PROKAR_LIPOPROTEIN"/>
    <property type="match status" value="1"/>
</dbReference>
<evidence type="ECO:0000313" key="4">
    <source>
        <dbReference type="Proteomes" id="UP001261624"/>
    </source>
</evidence>
<dbReference type="EMBL" id="JAVRHM010000008">
    <property type="protein sequence ID" value="MDT0689853.1"/>
    <property type="molecule type" value="Genomic_DNA"/>
</dbReference>
<name>A0ABU3E1L6_9FLAO</name>
<feature type="chain" id="PRO_5046785899" evidence="1">
    <location>
        <begin position="23"/>
        <end position="131"/>
    </location>
</feature>
<reference evidence="3 4" key="1">
    <citation type="submission" date="2023-09" db="EMBL/GenBank/DDBJ databases">
        <authorList>
            <person name="Rey-Velasco X."/>
        </authorList>
    </citation>
    <scope>NUCLEOTIDE SEQUENCE [LARGE SCALE GENOMIC DNA]</scope>
    <source>
        <strain evidence="3 4">F188</strain>
    </source>
</reference>
<keyword evidence="1" id="KW-0732">Signal</keyword>
<keyword evidence="4" id="KW-1185">Reference proteome</keyword>
<dbReference type="Pfam" id="PF13648">
    <property type="entry name" value="Lipocalin_4"/>
    <property type="match status" value="1"/>
</dbReference>